<evidence type="ECO:0000313" key="2">
    <source>
        <dbReference type="EMBL" id="KAJ7336535.1"/>
    </source>
</evidence>
<dbReference type="SUPFAM" id="SSF81321">
    <property type="entry name" value="Family A G protein-coupled receptor-like"/>
    <property type="match status" value="1"/>
</dbReference>
<name>A0A9W9YDQ7_9CNID</name>
<comment type="caution">
    <text evidence="2">The sequence shown here is derived from an EMBL/GenBank/DDBJ whole genome shotgun (WGS) entry which is preliminary data.</text>
</comment>
<keyword evidence="1" id="KW-0472">Membrane</keyword>
<keyword evidence="3" id="KW-1185">Reference proteome</keyword>
<reference evidence="2" key="1">
    <citation type="submission" date="2023-01" db="EMBL/GenBank/DDBJ databases">
        <title>Genome assembly of the deep-sea coral Lophelia pertusa.</title>
        <authorList>
            <person name="Herrera S."/>
            <person name="Cordes E."/>
        </authorList>
    </citation>
    <scope>NUCLEOTIDE SEQUENCE</scope>
    <source>
        <strain evidence="2">USNM1676648</strain>
        <tissue evidence="2">Polyp</tissue>
    </source>
</reference>
<accession>A0A9W9YDQ7</accession>
<keyword evidence="1" id="KW-0812">Transmembrane</keyword>
<dbReference type="EMBL" id="MU827782">
    <property type="protein sequence ID" value="KAJ7336535.1"/>
    <property type="molecule type" value="Genomic_DNA"/>
</dbReference>
<proteinExistence type="predicted"/>
<protein>
    <submittedName>
        <fullName evidence="2">Uncharacterized protein</fullName>
    </submittedName>
</protein>
<dbReference type="AlphaFoldDB" id="A0A9W9YDQ7"/>
<gene>
    <name evidence="2" type="ORF">OS493_011745</name>
</gene>
<evidence type="ECO:0000256" key="1">
    <source>
        <dbReference type="SAM" id="Phobius"/>
    </source>
</evidence>
<keyword evidence="1" id="KW-1133">Transmembrane helix</keyword>
<feature type="transmembrane region" description="Helical" evidence="1">
    <location>
        <begin position="98"/>
        <end position="118"/>
    </location>
</feature>
<dbReference type="Proteomes" id="UP001163046">
    <property type="component" value="Unassembled WGS sequence"/>
</dbReference>
<evidence type="ECO:0000313" key="3">
    <source>
        <dbReference type="Proteomes" id="UP001163046"/>
    </source>
</evidence>
<sequence length="129" mass="14281">MKLFKFKRSTTAEEGIFYHQPSNKDLNRAKGAEDYLRLNPRQTLNVMFGWVQEMAAFLNMTNSTDATGANGTNITYSPNAIFVPFVVPTDLKIGMTSAYAVIFIIALLGNSLGLYVVLKKSSSSRATNF</sequence>
<organism evidence="2 3">
    <name type="scientific">Desmophyllum pertusum</name>
    <dbReference type="NCBI Taxonomy" id="174260"/>
    <lineage>
        <taxon>Eukaryota</taxon>
        <taxon>Metazoa</taxon>
        <taxon>Cnidaria</taxon>
        <taxon>Anthozoa</taxon>
        <taxon>Hexacorallia</taxon>
        <taxon>Scleractinia</taxon>
        <taxon>Caryophylliina</taxon>
        <taxon>Caryophylliidae</taxon>
        <taxon>Desmophyllum</taxon>
    </lineage>
</organism>